<name>A0AAV4LWB6_BABCB</name>
<dbReference type="GO" id="GO:0030131">
    <property type="term" value="C:clathrin adaptor complex"/>
    <property type="evidence" value="ECO:0007669"/>
    <property type="project" value="UniProtKB-UniRule"/>
</dbReference>
<dbReference type="Gene3D" id="3.30.450.60">
    <property type="match status" value="1"/>
</dbReference>
<dbReference type="RefSeq" id="XP_067714873.1">
    <property type="nucleotide sequence ID" value="XM_067858772.1"/>
</dbReference>
<evidence type="ECO:0000259" key="6">
    <source>
        <dbReference type="PROSITE" id="PS51072"/>
    </source>
</evidence>
<dbReference type="InterPro" id="IPR011012">
    <property type="entry name" value="Longin-like_dom_sf"/>
</dbReference>
<evidence type="ECO:0000256" key="2">
    <source>
        <dbReference type="ARBA" id="ARBA00022448"/>
    </source>
</evidence>
<keyword evidence="4" id="KW-0472">Membrane</keyword>
<dbReference type="GO" id="GO:0006886">
    <property type="term" value="P:intracellular protein transport"/>
    <property type="evidence" value="ECO:0007669"/>
    <property type="project" value="UniProtKB-UniRule"/>
</dbReference>
<dbReference type="Gene3D" id="2.60.40.1170">
    <property type="entry name" value="Mu homology domain, subdomain B"/>
    <property type="match status" value="2"/>
</dbReference>
<dbReference type="InterPro" id="IPR036168">
    <property type="entry name" value="AP2_Mu_C_sf"/>
</dbReference>
<dbReference type="GO" id="GO:0012505">
    <property type="term" value="C:endomembrane system"/>
    <property type="evidence" value="ECO:0007669"/>
    <property type="project" value="UniProtKB-SubCell"/>
</dbReference>
<keyword evidence="8" id="KW-1185">Reference proteome</keyword>
<dbReference type="PROSITE" id="PS51072">
    <property type="entry name" value="MHD"/>
    <property type="match status" value="1"/>
</dbReference>
<evidence type="ECO:0000256" key="4">
    <source>
        <dbReference type="ARBA" id="ARBA00023136"/>
    </source>
</evidence>
<dbReference type="PIRSF" id="PIRSF005992">
    <property type="entry name" value="Clathrin_mu"/>
    <property type="match status" value="1"/>
</dbReference>
<dbReference type="PANTHER" id="PTHR10529">
    <property type="entry name" value="AP COMPLEX SUBUNIT MU"/>
    <property type="match status" value="1"/>
</dbReference>
<dbReference type="InterPro" id="IPR001392">
    <property type="entry name" value="Clathrin_mu"/>
</dbReference>
<evidence type="ECO:0000256" key="5">
    <source>
        <dbReference type="PIRNR" id="PIRNR005992"/>
    </source>
</evidence>
<organism evidence="7 8">
    <name type="scientific">Babesia caballi</name>
    <dbReference type="NCBI Taxonomy" id="5871"/>
    <lineage>
        <taxon>Eukaryota</taxon>
        <taxon>Sar</taxon>
        <taxon>Alveolata</taxon>
        <taxon>Apicomplexa</taxon>
        <taxon>Aconoidasida</taxon>
        <taxon>Piroplasmida</taxon>
        <taxon>Babesiidae</taxon>
        <taxon>Babesia</taxon>
    </lineage>
</organism>
<dbReference type="Pfam" id="PF00928">
    <property type="entry name" value="Adap_comp_sub"/>
    <property type="match status" value="1"/>
</dbReference>
<evidence type="ECO:0000256" key="1">
    <source>
        <dbReference type="ARBA" id="ARBA00004308"/>
    </source>
</evidence>
<dbReference type="PRINTS" id="PR00314">
    <property type="entry name" value="CLATHRINADPT"/>
</dbReference>
<protein>
    <submittedName>
        <fullName evidence="7">Adaptor protein</fullName>
    </submittedName>
</protein>
<dbReference type="GO" id="GO:0016192">
    <property type="term" value="P:vesicle-mediated transport"/>
    <property type="evidence" value="ECO:0007669"/>
    <property type="project" value="InterPro"/>
</dbReference>
<dbReference type="SUPFAM" id="SSF64356">
    <property type="entry name" value="SNARE-like"/>
    <property type="match status" value="1"/>
</dbReference>
<proteinExistence type="inferred from homology"/>
<comment type="similarity">
    <text evidence="5">Belongs to the adaptor complexes medium subunit family.</text>
</comment>
<dbReference type="AlphaFoldDB" id="A0AAV4LWB6"/>
<gene>
    <name evidence="7" type="ORF">BcabD6B2_22390</name>
</gene>
<reference evidence="7 8" key="1">
    <citation type="submission" date="2021-06" db="EMBL/GenBank/DDBJ databases">
        <title>Genome sequence of Babesia caballi.</title>
        <authorList>
            <person name="Yamagishi J."/>
            <person name="Kidaka T."/>
            <person name="Ochi A."/>
        </authorList>
    </citation>
    <scope>NUCLEOTIDE SEQUENCE [LARGE SCALE GENOMIC DNA]</scope>
    <source>
        <strain evidence="7">USDA-D6B2</strain>
    </source>
</reference>
<sequence length="477" mass="52934">MISSVFISNKNGKLLLFKGYGGHTTQQDAAMFAQNMIQRSCQPYKPVQQFAFASFFRVRLDQFHLVASCHGDVNAMLVMQCLNDLRGAIVTLLEANVTEAALLGNTPVLHDMFDLAIDAGFPQDFYLHYLNYDHTREATSSLFRRGSADLSSYVGRYGVDYPKFIKSQRLTRHVDNLEDTSDPTLLKMRVEVPWRSEGITTRRSALALSVAECLSCSYSHVGELLHSEVTGSLTLECLISGRPTVSIRLNTDFTCSPTADAYTYVDNKSESAFPLPVGATAAAPMLDFKVDKTVNIRALLQTRCISLVPPHGMTTLMIYRCDIAGQLPFDIKPVLTRATKQLVYYHVTIQTRYHKKVVAHNLLLRIPLPDGAVNVEVINHVGQCQPKLALGALHWQLGKAHGGASYTLEFQCKLGKSMNEREPTLGPIAVEFALPNFSYSGLFVRSVTVANSAHRVSPSVHYSTTSGDFHYKLKYPS</sequence>
<accession>A0AAV4LWB6</accession>
<keyword evidence="3 5" id="KW-0653">Protein transport</keyword>
<dbReference type="SUPFAM" id="SSF49447">
    <property type="entry name" value="Second domain of Mu2 adaptin subunit (ap50) of ap2 adaptor"/>
    <property type="match status" value="1"/>
</dbReference>
<comment type="caution">
    <text evidence="7">The sequence shown here is derived from an EMBL/GenBank/DDBJ whole genome shotgun (WGS) entry which is preliminary data.</text>
</comment>
<dbReference type="InterPro" id="IPR050431">
    <property type="entry name" value="Adaptor_comp_med_subunit"/>
</dbReference>
<feature type="domain" description="MHD" evidence="6">
    <location>
        <begin position="203"/>
        <end position="472"/>
    </location>
</feature>
<comment type="subcellular location">
    <subcellularLocation>
        <location evidence="1">Endomembrane system</location>
    </subcellularLocation>
</comment>
<keyword evidence="2 5" id="KW-0813">Transport</keyword>
<dbReference type="GeneID" id="94194285"/>
<evidence type="ECO:0000313" key="8">
    <source>
        <dbReference type="Proteomes" id="UP001497744"/>
    </source>
</evidence>
<dbReference type="EMBL" id="BPLF01000002">
    <property type="protein sequence ID" value="GIX62804.1"/>
    <property type="molecule type" value="Genomic_DNA"/>
</dbReference>
<dbReference type="Proteomes" id="UP001497744">
    <property type="component" value="Unassembled WGS sequence"/>
</dbReference>
<evidence type="ECO:0000256" key="3">
    <source>
        <dbReference type="ARBA" id="ARBA00022927"/>
    </source>
</evidence>
<evidence type="ECO:0000313" key="7">
    <source>
        <dbReference type="EMBL" id="GIX62804.1"/>
    </source>
</evidence>
<dbReference type="InterPro" id="IPR028565">
    <property type="entry name" value="MHD"/>
</dbReference>